<dbReference type="Pfam" id="PF23598">
    <property type="entry name" value="LRR_14"/>
    <property type="match status" value="1"/>
</dbReference>
<evidence type="ECO:0000313" key="17">
    <source>
        <dbReference type="Proteomes" id="UP000188354"/>
    </source>
</evidence>
<dbReference type="PROSITE" id="PS51450">
    <property type="entry name" value="LRR"/>
    <property type="match status" value="1"/>
</dbReference>
<dbReference type="Pfam" id="PF13855">
    <property type="entry name" value="LRR_8"/>
    <property type="match status" value="1"/>
</dbReference>
<evidence type="ECO:0000259" key="14">
    <source>
        <dbReference type="Pfam" id="PF08263"/>
    </source>
</evidence>
<organism evidence="16 17">
    <name type="scientific">Lupinus angustifolius</name>
    <name type="common">Narrow-leaved blue lupine</name>
    <dbReference type="NCBI Taxonomy" id="3871"/>
    <lineage>
        <taxon>Eukaryota</taxon>
        <taxon>Viridiplantae</taxon>
        <taxon>Streptophyta</taxon>
        <taxon>Embryophyta</taxon>
        <taxon>Tracheophyta</taxon>
        <taxon>Spermatophyta</taxon>
        <taxon>Magnoliopsida</taxon>
        <taxon>eudicotyledons</taxon>
        <taxon>Gunneridae</taxon>
        <taxon>Pentapetalae</taxon>
        <taxon>rosids</taxon>
        <taxon>fabids</taxon>
        <taxon>Fabales</taxon>
        <taxon>Fabaceae</taxon>
        <taxon>Papilionoideae</taxon>
        <taxon>50 kb inversion clade</taxon>
        <taxon>genistoids sensu lato</taxon>
        <taxon>core genistoids</taxon>
        <taxon>Genisteae</taxon>
        <taxon>Lupinus</taxon>
    </lineage>
</organism>
<feature type="chain" id="PRO_5017219720" evidence="13">
    <location>
        <begin position="24"/>
        <end position="977"/>
    </location>
</feature>
<comment type="caution">
    <text evidence="16">The sequence shown here is derived from an EMBL/GenBank/DDBJ whole genome shotgun (WGS) entry which is preliminary data.</text>
</comment>
<evidence type="ECO:0000256" key="12">
    <source>
        <dbReference type="SAM" id="Phobius"/>
    </source>
</evidence>
<keyword evidence="5 12" id="KW-0812">Transmembrane</keyword>
<dbReference type="Proteomes" id="UP000188354">
    <property type="component" value="Unassembled WGS sequence"/>
</dbReference>
<dbReference type="SMART" id="SM00369">
    <property type="entry name" value="LRR_TYP"/>
    <property type="match status" value="7"/>
</dbReference>
<keyword evidence="3" id="KW-1003">Cell membrane</keyword>
<evidence type="ECO:0000256" key="3">
    <source>
        <dbReference type="ARBA" id="ARBA00022475"/>
    </source>
</evidence>
<dbReference type="SUPFAM" id="SSF52058">
    <property type="entry name" value="L domain-like"/>
    <property type="match status" value="1"/>
</dbReference>
<evidence type="ECO:0000256" key="7">
    <source>
        <dbReference type="ARBA" id="ARBA00022737"/>
    </source>
</evidence>
<dbReference type="OrthoDB" id="749832at2759"/>
<reference evidence="16 17" key="1">
    <citation type="journal article" date="2017" name="Plant Biotechnol. J.">
        <title>A comprehensive draft genome sequence for lupin (Lupinus angustifolius), an emerging health food: insights into plant-microbe interactions and legume evolution.</title>
        <authorList>
            <person name="Hane J.K."/>
            <person name="Ming Y."/>
            <person name="Kamphuis L.G."/>
            <person name="Nelson M.N."/>
            <person name="Garg G."/>
            <person name="Atkins C.A."/>
            <person name="Bayer P.E."/>
            <person name="Bravo A."/>
            <person name="Bringans S."/>
            <person name="Cannon S."/>
            <person name="Edwards D."/>
            <person name="Foley R."/>
            <person name="Gao L.L."/>
            <person name="Harrison M.J."/>
            <person name="Huang W."/>
            <person name="Hurgobin B."/>
            <person name="Li S."/>
            <person name="Liu C.W."/>
            <person name="McGrath A."/>
            <person name="Morahan G."/>
            <person name="Murray J."/>
            <person name="Weller J."/>
            <person name="Jian J."/>
            <person name="Singh K.B."/>
        </authorList>
    </citation>
    <scope>NUCLEOTIDE SEQUENCE [LARGE SCALE GENOMIC DNA]</scope>
    <source>
        <strain evidence="17">cv. Tanjil</strain>
        <tissue evidence="16">Whole plant</tissue>
    </source>
</reference>
<keyword evidence="4" id="KW-0433">Leucine-rich repeat</keyword>
<keyword evidence="11" id="KW-0325">Glycoprotein</keyword>
<dbReference type="InterPro" id="IPR003591">
    <property type="entry name" value="Leu-rich_rpt_typical-subtyp"/>
</dbReference>
<dbReference type="InterPro" id="IPR032675">
    <property type="entry name" value="LRR_dom_sf"/>
</dbReference>
<evidence type="ECO:0000256" key="5">
    <source>
        <dbReference type="ARBA" id="ARBA00022692"/>
    </source>
</evidence>
<dbReference type="Pfam" id="PF00560">
    <property type="entry name" value="LRR_1"/>
    <property type="match status" value="11"/>
</dbReference>
<evidence type="ECO:0000256" key="4">
    <source>
        <dbReference type="ARBA" id="ARBA00022614"/>
    </source>
</evidence>
<gene>
    <name evidence="16" type="ORF">TanjilG_06591</name>
</gene>
<sequence>MTLECVVIPLLFLFVSIPYPNVATSLNVSNVCNEEERMALLKFREGLTDPANCLSSWVDKDQYCCNWKGIECDNHTGHVQKLDLKSCSISTISGELNISLTNLKYLTYLDLSYNDFLGIPIPDYIGSLSMLHYLDLSNSNFSGMVPSNLGNLFNLHYLHISKSFSPIWVIDLSWLSTLSSLQYLHMESVIIKNTSHEWFQAINMIPYLIELSLSSCNLHILPQSFPFSNITSLSLLDLSSNNFTSSIPSWLFNNISTLTELFLSASTLIGPFPKLERGNLCMLQSLDLTDNDNLNGDISEMLEVLSLCKNHSLERLDLSNNHITGKLPLSLGKFNNLYHLDLSYNSLWGSIPASIANLSKINYLNLQDNLMNGTIPDSIGQLTQMKDFNLQHNFWEGTMTKFHFYNLTNLNTFYISSKNNSLALKISNDWVPPFKKLYHVEIHDCEVGPTFPSFLRNQTILREIIIQNAGISAEIPNWLYNMASQIWQLDLSHNKISGYLPKELNFSSDVRTLINLNFNQLKGSIPLFYTAYTLLLSNNLLSGTIPANIGHKMSQLMYVDLSNNHLNGSIPLSIDRIQDLSYLDLSNNYLVGEIPMFWRDMQRLETIDLSYNSFSGQIPTSICSLPNSLSIIDLSNNNLSADLSSAFQNCTWLKTLDLSNNRFFGSLPKEITKNLPSLSELQLRENAISGSIPEELCGLPFLHLLDVSNNNLSESIPACFGGMHGFKLPQTYYNINNIDYSLSIPGYVPYNKHIKLVLKGTTYEYIDQMLVQSIIDLSNNHLSGDIPENLTKLLHLGALNLSWNHFTGTIPKSIGSLTDLEALDLSNNNLSGPIPPSMTSLTFLSYLNLSYNNLYGQIPEANQFGTFTDPSIYEGNSELCGKPLTTNCSSLLPSHESNEEEETNDADDDDKSERLWLYVSIAVGFISGFWFVCGSLVLNRSWRHAYFKLVYDTGDKFLVLIAVNLARAKCRFGPGRN</sequence>
<dbReference type="PRINTS" id="PR00019">
    <property type="entry name" value="LEURICHRPT"/>
</dbReference>
<dbReference type="EMBL" id="MLAU01006855">
    <property type="protein sequence ID" value="OIW20190.1"/>
    <property type="molecule type" value="Genomic_DNA"/>
</dbReference>
<dbReference type="GO" id="GO:0005886">
    <property type="term" value="C:plasma membrane"/>
    <property type="evidence" value="ECO:0007669"/>
    <property type="project" value="UniProtKB-SubCell"/>
</dbReference>
<dbReference type="SUPFAM" id="SSF52047">
    <property type="entry name" value="RNI-like"/>
    <property type="match status" value="1"/>
</dbReference>
<evidence type="ECO:0000256" key="9">
    <source>
        <dbReference type="ARBA" id="ARBA00023136"/>
    </source>
</evidence>
<dbReference type="InterPro" id="IPR013210">
    <property type="entry name" value="LRR_N_plant-typ"/>
</dbReference>
<accession>A0A394D9K2</accession>
<keyword evidence="17" id="KW-1185">Reference proteome</keyword>
<keyword evidence="9 12" id="KW-0472">Membrane</keyword>
<dbReference type="Pfam" id="PF08263">
    <property type="entry name" value="LRRNT_2"/>
    <property type="match status" value="1"/>
</dbReference>
<evidence type="ECO:0000256" key="10">
    <source>
        <dbReference type="ARBA" id="ARBA00023170"/>
    </source>
</evidence>
<comment type="similarity">
    <text evidence="2">Belongs to the RLP family.</text>
</comment>
<evidence type="ECO:0000256" key="11">
    <source>
        <dbReference type="ARBA" id="ARBA00023180"/>
    </source>
</evidence>
<feature type="signal peptide" evidence="13">
    <location>
        <begin position="1"/>
        <end position="23"/>
    </location>
</feature>
<dbReference type="InterPro" id="IPR055414">
    <property type="entry name" value="LRR_R13L4/SHOC2-like"/>
</dbReference>
<dbReference type="Gramene" id="OIW20190">
    <property type="protein sequence ID" value="OIW20190"/>
    <property type="gene ID" value="TanjilG_06591"/>
</dbReference>
<evidence type="ECO:0000313" key="16">
    <source>
        <dbReference type="EMBL" id="OIW20190.1"/>
    </source>
</evidence>
<dbReference type="AlphaFoldDB" id="A0A394D9K2"/>
<evidence type="ECO:0000256" key="13">
    <source>
        <dbReference type="SAM" id="SignalP"/>
    </source>
</evidence>
<keyword evidence="8 12" id="KW-1133">Transmembrane helix</keyword>
<evidence type="ECO:0000259" key="15">
    <source>
        <dbReference type="Pfam" id="PF23598"/>
    </source>
</evidence>
<dbReference type="InterPro" id="IPR046956">
    <property type="entry name" value="RLP23-like"/>
</dbReference>
<evidence type="ECO:0000256" key="6">
    <source>
        <dbReference type="ARBA" id="ARBA00022729"/>
    </source>
</evidence>
<keyword evidence="7" id="KW-0677">Repeat</keyword>
<evidence type="ECO:0000256" key="1">
    <source>
        <dbReference type="ARBA" id="ARBA00004251"/>
    </source>
</evidence>
<dbReference type="PANTHER" id="PTHR48063">
    <property type="entry name" value="LRR RECEPTOR-LIKE KINASE"/>
    <property type="match status" value="1"/>
</dbReference>
<protein>
    <submittedName>
        <fullName evidence="16">Uncharacterized protein</fullName>
    </submittedName>
</protein>
<dbReference type="Gene3D" id="3.80.10.10">
    <property type="entry name" value="Ribonuclease Inhibitor"/>
    <property type="match status" value="4"/>
</dbReference>
<keyword evidence="10" id="KW-0675">Receptor</keyword>
<evidence type="ECO:0000256" key="8">
    <source>
        <dbReference type="ARBA" id="ARBA00022989"/>
    </source>
</evidence>
<feature type="domain" description="Leucine-rich repeat-containing N-terminal plant-type" evidence="14">
    <location>
        <begin position="34"/>
        <end position="73"/>
    </location>
</feature>
<evidence type="ECO:0000256" key="2">
    <source>
        <dbReference type="ARBA" id="ARBA00009592"/>
    </source>
</evidence>
<dbReference type="FunFam" id="3.80.10.10:FF:000213">
    <property type="entry name" value="Tyrosine-sulfated glycopeptide receptor 1"/>
    <property type="match status" value="1"/>
</dbReference>
<proteinExistence type="inferred from homology"/>
<dbReference type="PANTHER" id="PTHR48063:SF29">
    <property type="entry name" value="LRR RECEPTOR-LIKE KINASE FAMILY PROTEIN"/>
    <property type="match status" value="1"/>
</dbReference>
<name>A0A394D9K2_LUPAN</name>
<keyword evidence="6 13" id="KW-0732">Signal</keyword>
<feature type="transmembrane region" description="Helical" evidence="12">
    <location>
        <begin position="915"/>
        <end position="938"/>
    </location>
</feature>
<dbReference type="STRING" id="3871.A0A394D9K2"/>
<dbReference type="InterPro" id="IPR001611">
    <property type="entry name" value="Leu-rich_rpt"/>
</dbReference>
<dbReference type="KEGG" id="lang:109337904"/>
<dbReference type="FunFam" id="3.80.10.10:FF:000095">
    <property type="entry name" value="LRR receptor-like serine/threonine-protein kinase GSO1"/>
    <property type="match status" value="1"/>
</dbReference>
<comment type="subcellular location">
    <subcellularLocation>
        <location evidence="1">Cell membrane</location>
        <topology evidence="1">Single-pass type I membrane protein</topology>
    </subcellularLocation>
</comment>
<feature type="domain" description="Disease resistance R13L4/SHOC-2-like LRR" evidence="15">
    <location>
        <begin position="304"/>
        <end position="491"/>
    </location>
</feature>